<protein>
    <submittedName>
        <fullName evidence="1">7100_t:CDS:1</fullName>
    </submittedName>
</protein>
<evidence type="ECO:0000313" key="1">
    <source>
        <dbReference type="EMBL" id="CAG8673468.1"/>
    </source>
</evidence>
<sequence>MRHPIEKKSGQTNIRDLKHFNTYNNDDELEQENSDNDEMGYNAAEDDIEMLDDQYNFNTFDSIPLEPYSIVCSGLDNMKFVDNAMFYLHLMGIFNEKSQYEYQKRFNTLNCNDKKVQ</sequence>
<reference evidence="1" key="1">
    <citation type="submission" date="2021-06" db="EMBL/GenBank/DDBJ databases">
        <authorList>
            <person name="Kallberg Y."/>
            <person name="Tangrot J."/>
            <person name="Rosling A."/>
        </authorList>
    </citation>
    <scope>NUCLEOTIDE SEQUENCE</scope>
    <source>
        <strain evidence="1">28 12/20/2015</strain>
    </source>
</reference>
<proteinExistence type="predicted"/>
<accession>A0ACA9NSQ9</accession>
<comment type="caution">
    <text evidence="1">The sequence shown here is derived from an EMBL/GenBank/DDBJ whole genome shotgun (WGS) entry which is preliminary data.</text>
</comment>
<dbReference type="Proteomes" id="UP000789366">
    <property type="component" value="Unassembled WGS sequence"/>
</dbReference>
<gene>
    <name evidence="1" type="ORF">SPELUC_LOCUS9783</name>
</gene>
<organism evidence="1 2">
    <name type="scientific">Cetraspora pellucida</name>
    <dbReference type="NCBI Taxonomy" id="1433469"/>
    <lineage>
        <taxon>Eukaryota</taxon>
        <taxon>Fungi</taxon>
        <taxon>Fungi incertae sedis</taxon>
        <taxon>Mucoromycota</taxon>
        <taxon>Glomeromycotina</taxon>
        <taxon>Glomeromycetes</taxon>
        <taxon>Diversisporales</taxon>
        <taxon>Gigasporaceae</taxon>
        <taxon>Cetraspora</taxon>
    </lineage>
</organism>
<feature type="non-terminal residue" evidence="1">
    <location>
        <position position="117"/>
    </location>
</feature>
<dbReference type="EMBL" id="CAJVPW010016922">
    <property type="protein sequence ID" value="CAG8673468.1"/>
    <property type="molecule type" value="Genomic_DNA"/>
</dbReference>
<name>A0ACA9NSQ9_9GLOM</name>
<evidence type="ECO:0000313" key="2">
    <source>
        <dbReference type="Proteomes" id="UP000789366"/>
    </source>
</evidence>
<keyword evidence="2" id="KW-1185">Reference proteome</keyword>